<sequence length="249" mass="28278">MQDHDIISILQQARSIKPNKQWERAARDAMLVYTQDIPQPKHRFFGILTQWSKAPYAIMGCILVLAIAVGGMTLIQPENQITVQQEQQESRILTSSTPQPPTKNETTQDVLSALTATPIPTETIQQITEPEVQPSYSQEATRAFYEYLSSLDTLSEVDETNEQALHQAIHDTNTKAHIFISLLNIEGVQENEYFEYALRIAVLYRQQECTDQDTRQEITELVSQETIQSLIQANTLSLQCEKDTIPRAT</sequence>
<proteinExistence type="predicted"/>
<evidence type="ECO:0000313" key="4">
    <source>
        <dbReference type="Proteomes" id="UP000449092"/>
    </source>
</evidence>
<comment type="caution">
    <text evidence="3">The sequence shown here is derived from an EMBL/GenBank/DDBJ whole genome shotgun (WGS) entry which is preliminary data.</text>
</comment>
<name>A0A845D9X2_9BACT</name>
<gene>
    <name evidence="3" type="ORF">F4X82_01595</name>
</gene>
<evidence type="ECO:0000256" key="2">
    <source>
        <dbReference type="SAM" id="Phobius"/>
    </source>
</evidence>
<feature type="transmembrane region" description="Helical" evidence="2">
    <location>
        <begin position="54"/>
        <end position="75"/>
    </location>
</feature>
<reference evidence="3 4" key="1">
    <citation type="submission" date="2019-09" db="EMBL/GenBank/DDBJ databases">
        <title>Characterisation of the sponge microbiome using genome-centric metagenomics.</title>
        <authorList>
            <person name="Engelberts J.P."/>
            <person name="Robbins S.J."/>
            <person name="De Goeij J.M."/>
            <person name="Aranda M."/>
            <person name="Bell S.C."/>
            <person name="Webster N.S."/>
        </authorList>
    </citation>
    <scope>NUCLEOTIDE SEQUENCE [LARGE SCALE GENOMIC DNA]</scope>
    <source>
        <strain evidence="3">SB0662_bin_43</strain>
    </source>
</reference>
<dbReference type="AlphaFoldDB" id="A0A845D9X2"/>
<feature type="region of interest" description="Disordered" evidence="1">
    <location>
        <begin position="86"/>
        <end position="106"/>
    </location>
</feature>
<keyword evidence="2" id="KW-1133">Transmembrane helix</keyword>
<keyword evidence="2" id="KW-0472">Membrane</keyword>
<dbReference type="Proteomes" id="UP000449092">
    <property type="component" value="Unassembled WGS sequence"/>
</dbReference>
<keyword evidence="2" id="KW-0812">Transmembrane</keyword>
<evidence type="ECO:0000313" key="3">
    <source>
        <dbReference type="EMBL" id="MYE38195.1"/>
    </source>
</evidence>
<protein>
    <submittedName>
        <fullName evidence="3">Uncharacterized protein</fullName>
    </submittedName>
</protein>
<organism evidence="3 4">
    <name type="scientific">Candidatus Spechtbacteria bacterium SB0662_bin_43</name>
    <dbReference type="NCBI Taxonomy" id="2604897"/>
    <lineage>
        <taxon>Bacteria</taxon>
        <taxon>Candidatus Spechtiibacteriota</taxon>
    </lineage>
</organism>
<evidence type="ECO:0000256" key="1">
    <source>
        <dbReference type="SAM" id="MobiDB-lite"/>
    </source>
</evidence>
<dbReference type="EMBL" id="VXOY01000012">
    <property type="protein sequence ID" value="MYE38195.1"/>
    <property type="molecule type" value="Genomic_DNA"/>
</dbReference>
<accession>A0A845D9X2</accession>